<dbReference type="eggNOG" id="COG0372">
    <property type="taxonomic scope" value="Bacteria"/>
</dbReference>
<dbReference type="Pfam" id="PF00285">
    <property type="entry name" value="Citrate_synt"/>
    <property type="match status" value="1"/>
</dbReference>
<reference evidence="8 9" key="1">
    <citation type="submission" date="2014-03" db="EMBL/GenBank/DDBJ databases">
        <title>Genome sequence of Clostridium litorale W6, DSM 5388.</title>
        <authorList>
            <person name="Poehlein A."/>
            <person name="Jagirdar A."/>
            <person name="Khonsari B."/>
            <person name="Chibani C.M."/>
            <person name="Gutierrez Gutierrez D.A."/>
            <person name="Davydova E."/>
            <person name="Alghaithi H.S."/>
            <person name="Nair K.P."/>
            <person name="Dhamotharan K."/>
            <person name="Chandran L."/>
            <person name="G W."/>
            <person name="Daniel R."/>
        </authorList>
    </citation>
    <scope>NUCLEOTIDE SEQUENCE [LARGE SCALE GENOMIC DNA]</scope>
    <source>
        <strain evidence="8 9">W6</strain>
    </source>
</reference>
<dbReference type="InterPro" id="IPR016143">
    <property type="entry name" value="Citrate_synth-like_sm_a-sub"/>
</dbReference>
<dbReference type="STRING" id="1121324.CLIT_10c00910"/>
<dbReference type="InterPro" id="IPR016142">
    <property type="entry name" value="Citrate_synth-like_lrg_a-sub"/>
</dbReference>
<dbReference type="UniPathway" id="UPA00223"/>
<dbReference type="Gene3D" id="1.10.230.10">
    <property type="entry name" value="Cytochrome P450-Terp, domain 2"/>
    <property type="match status" value="1"/>
</dbReference>
<dbReference type="NCBIfam" id="NF010635">
    <property type="entry name" value="PRK14032.1"/>
    <property type="match status" value="1"/>
</dbReference>
<dbReference type="PIRSF" id="PIRSF001369">
    <property type="entry name" value="Citrate_synth"/>
    <property type="match status" value="1"/>
</dbReference>
<dbReference type="GO" id="GO:0036440">
    <property type="term" value="F:citrate synthase activity"/>
    <property type="evidence" value="ECO:0007669"/>
    <property type="project" value="UniProtKB-EC"/>
</dbReference>
<dbReference type="Gene3D" id="1.10.580.10">
    <property type="entry name" value="Citrate Synthase, domain 1"/>
    <property type="match status" value="1"/>
</dbReference>
<dbReference type="InterPro" id="IPR036969">
    <property type="entry name" value="Citrate_synthase_sf"/>
</dbReference>
<dbReference type="PRINTS" id="PR00143">
    <property type="entry name" value="CITRTSNTHASE"/>
</dbReference>
<dbReference type="EMBL" id="JJMM01000010">
    <property type="protein sequence ID" value="KDR95364.1"/>
    <property type="molecule type" value="Genomic_DNA"/>
</dbReference>
<evidence type="ECO:0000256" key="3">
    <source>
        <dbReference type="ARBA" id="ARBA00022679"/>
    </source>
</evidence>
<comment type="pathway">
    <text evidence="1">Carbohydrate metabolism; tricarboxylic acid cycle.</text>
</comment>
<accession>A0A069RE62</accession>
<name>A0A069RE62_PEPLI</name>
<dbReference type="GO" id="GO:0005975">
    <property type="term" value="P:carbohydrate metabolic process"/>
    <property type="evidence" value="ECO:0007669"/>
    <property type="project" value="TreeGrafter"/>
</dbReference>
<sequence>MAGKKDEAIIEKLAEDVKKNNLIDPEYYKLYNVKSGLRNENGTGVLVGLTQVGAVHGYLVDIGEKVPDEGMLIYRGIDLKDIVSGFQKEKRHGYEEVSYLLLFGKLPTNSELDEYKQLLGRSRTLPRSFTENMILKNPCKDIMNKLQRSILVSYSYDENPDDISVKNMLRQSIELIARFPTIIAYGYQAKSHYFDNKSLFIHSPRPDLGTAENILHMIRPDNKYTEKEAELLDLSLVIHAEHGGGNNSAFATHVVSSTGTDTYSAISTAVGALKGPKHGGANLKVLKMIDNIKENINSWGDRGEIKDYLMKILKKEAFDKTGLVYGMGHAVYTLSDPRAIHLKKKANELAQEKGRMEEFELYKSVEELTVELFKEIKGPDAVISANVDFYSGFVYDMLNIPHELYTPLFAAARISGWCAHRIEQVVSDKKIMRPAYKNVIGKREYIEIAKR</sequence>
<dbReference type="PANTHER" id="PTHR11739">
    <property type="entry name" value="CITRATE SYNTHASE"/>
    <property type="match status" value="1"/>
</dbReference>
<feature type="active site" evidence="6">
    <location>
        <position position="388"/>
    </location>
</feature>
<dbReference type="AlphaFoldDB" id="A0A069RE62"/>
<dbReference type="EMBL" id="JJMM01000026">
    <property type="protein sequence ID" value="KDR93937.1"/>
    <property type="molecule type" value="Genomic_DNA"/>
</dbReference>
<dbReference type="RefSeq" id="WP_330391256.1">
    <property type="nucleotide sequence ID" value="NZ_FSRH01000004.1"/>
</dbReference>
<proteinExistence type="inferred from homology"/>
<keyword evidence="9" id="KW-1185">Reference proteome</keyword>
<dbReference type="GO" id="GO:0006099">
    <property type="term" value="P:tricarboxylic acid cycle"/>
    <property type="evidence" value="ECO:0007669"/>
    <property type="project" value="UniProtKB-UniPathway"/>
</dbReference>
<evidence type="ECO:0000256" key="4">
    <source>
        <dbReference type="ARBA" id="ARBA00049288"/>
    </source>
</evidence>
<dbReference type="Proteomes" id="UP000027946">
    <property type="component" value="Unassembled WGS sequence"/>
</dbReference>
<keyword evidence="8" id="KW-0012">Acyltransferase</keyword>
<evidence type="ECO:0000256" key="6">
    <source>
        <dbReference type="PIRSR" id="PIRSR001369-1"/>
    </source>
</evidence>
<dbReference type="InterPro" id="IPR024176">
    <property type="entry name" value="Citrate_synthase_bac-typ"/>
</dbReference>
<comment type="catalytic activity">
    <reaction evidence="4">
        <text>oxaloacetate + acetyl-CoA + H2O = citrate + CoA + H(+)</text>
        <dbReference type="Rhea" id="RHEA:16845"/>
        <dbReference type="ChEBI" id="CHEBI:15377"/>
        <dbReference type="ChEBI" id="CHEBI:15378"/>
        <dbReference type="ChEBI" id="CHEBI:16452"/>
        <dbReference type="ChEBI" id="CHEBI:16947"/>
        <dbReference type="ChEBI" id="CHEBI:57287"/>
        <dbReference type="ChEBI" id="CHEBI:57288"/>
        <dbReference type="EC" id="2.3.3.16"/>
    </reaction>
</comment>
<dbReference type="CDD" id="cd06113">
    <property type="entry name" value="citrate_synt_like_1_2"/>
    <property type="match status" value="1"/>
</dbReference>
<comment type="caution">
    <text evidence="8">The sequence shown here is derived from an EMBL/GenBank/DDBJ whole genome shotgun (WGS) entry which is preliminary data.</text>
</comment>
<evidence type="ECO:0000313" key="7">
    <source>
        <dbReference type="EMBL" id="KDR93937.1"/>
    </source>
</evidence>
<evidence type="ECO:0000313" key="9">
    <source>
        <dbReference type="Proteomes" id="UP000027946"/>
    </source>
</evidence>
<comment type="similarity">
    <text evidence="2 5">Belongs to the citrate synthase family.</text>
</comment>
<evidence type="ECO:0000256" key="5">
    <source>
        <dbReference type="PIRNR" id="PIRNR001369"/>
    </source>
</evidence>
<dbReference type="InterPro" id="IPR002020">
    <property type="entry name" value="Citrate_synthase"/>
</dbReference>
<dbReference type="GO" id="GO:0005829">
    <property type="term" value="C:cytosol"/>
    <property type="evidence" value="ECO:0007669"/>
    <property type="project" value="TreeGrafter"/>
</dbReference>
<keyword evidence="3 5" id="KW-0808">Transferase</keyword>
<dbReference type="SUPFAM" id="SSF48256">
    <property type="entry name" value="Citrate synthase"/>
    <property type="match status" value="1"/>
</dbReference>
<gene>
    <name evidence="8" type="primary">gltA</name>
    <name evidence="8" type="ORF">CLIT_10c00910</name>
    <name evidence="7" type="ORF">CLIT_23c02090</name>
</gene>
<evidence type="ECO:0000313" key="8">
    <source>
        <dbReference type="EMBL" id="KDR95364.1"/>
    </source>
</evidence>
<organism evidence="8 9">
    <name type="scientific">Peptoclostridium litorale DSM 5388</name>
    <dbReference type="NCBI Taxonomy" id="1121324"/>
    <lineage>
        <taxon>Bacteria</taxon>
        <taxon>Bacillati</taxon>
        <taxon>Bacillota</taxon>
        <taxon>Clostridia</taxon>
        <taxon>Peptostreptococcales</taxon>
        <taxon>Peptoclostridiaceae</taxon>
        <taxon>Peptoclostridium</taxon>
    </lineage>
</organism>
<protein>
    <recommendedName>
        <fullName evidence="5">Citrate synthase</fullName>
    </recommendedName>
</protein>
<evidence type="ECO:0000256" key="1">
    <source>
        <dbReference type="ARBA" id="ARBA00005163"/>
    </source>
</evidence>
<feature type="active site" evidence="6">
    <location>
        <position position="329"/>
    </location>
</feature>
<evidence type="ECO:0000256" key="2">
    <source>
        <dbReference type="ARBA" id="ARBA00010566"/>
    </source>
</evidence>
<dbReference type="PANTHER" id="PTHR11739:SF4">
    <property type="entry name" value="CITRATE SYNTHASE, PEROXISOMAL"/>
    <property type="match status" value="1"/>
</dbReference>